<name>A0A1G8FKY2_9ACTN</name>
<dbReference type="InterPro" id="IPR050275">
    <property type="entry name" value="PGM_Phosphatase"/>
</dbReference>
<proteinExistence type="predicted"/>
<dbReference type="RefSeq" id="WP_218135649.1">
    <property type="nucleotide sequence ID" value="NZ_FNDJ01000003.1"/>
</dbReference>
<dbReference type="AlphaFoldDB" id="A0A1G8FKY2"/>
<accession>A0A1G8FKY2</accession>
<dbReference type="EMBL" id="FNDJ01000003">
    <property type="protein sequence ID" value="SDH82768.1"/>
    <property type="molecule type" value="Genomic_DNA"/>
</dbReference>
<sequence>MSDHVRLLCLRHAESANAVSSATGALPLAQLTGRGRVQAGQAARRLIGEGITRVYAGAAVPPRQTAQIIARTIGLDGVATLPELAEFGIGGLEGTSDPAVRARATEVLRSWVVDGKLDEAVGDGEDGHAVTARVVDALTSIAAAHPGETVAVVGHIGSLTVGLSALCGLGGRVWGAPLPHAVPFEVEWDGDAWRCETWPG</sequence>
<evidence type="ECO:0000313" key="2">
    <source>
        <dbReference type="Proteomes" id="UP000199202"/>
    </source>
</evidence>
<dbReference type="STRING" id="633440.SAMN05421869_103351"/>
<dbReference type="Proteomes" id="UP000199202">
    <property type="component" value="Unassembled WGS sequence"/>
</dbReference>
<dbReference type="Gene3D" id="3.40.50.1240">
    <property type="entry name" value="Phosphoglycerate mutase-like"/>
    <property type="match status" value="1"/>
</dbReference>
<dbReference type="PANTHER" id="PTHR48100:SF1">
    <property type="entry name" value="HISTIDINE PHOSPHATASE FAMILY PROTEIN-RELATED"/>
    <property type="match status" value="1"/>
</dbReference>
<dbReference type="PANTHER" id="PTHR48100">
    <property type="entry name" value="BROAD-SPECIFICITY PHOSPHATASE YOR283W-RELATED"/>
    <property type="match status" value="1"/>
</dbReference>
<dbReference type="CDD" id="cd07040">
    <property type="entry name" value="HP"/>
    <property type="match status" value="1"/>
</dbReference>
<dbReference type="GO" id="GO:0005737">
    <property type="term" value="C:cytoplasm"/>
    <property type="evidence" value="ECO:0007669"/>
    <property type="project" value="TreeGrafter"/>
</dbReference>
<dbReference type="Pfam" id="PF00300">
    <property type="entry name" value="His_Phos_1"/>
    <property type="match status" value="1"/>
</dbReference>
<dbReference type="InterPro" id="IPR029033">
    <property type="entry name" value="His_PPase_superfam"/>
</dbReference>
<dbReference type="InterPro" id="IPR013078">
    <property type="entry name" value="His_Pase_superF_clade-1"/>
</dbReference>
<organism evidence="1 2">
    <name type="scientific">Nonomuraea jiangxiensis</name>
    <dbReference type="NCBI Taxonomy" id="633440"/>
    <lineage>
        <taxon>Bacteria</taxon>
        <taxon>Bacillati</taxon>
        <taxon>Actinomycetota</taxon>
        <taxon>Actinomycetes</taxon>
        <taxon>Streptosporangiales</taxon>
        <taxon>Streptosporangiaceae</taxon>
        <taxon>Nonomuraea</taxon>
    </lineage>
</organism>
<protein>
    <submittedName>
        <fullName evidence="1">Alpha-ribazole phosphatase/probable phosphoglycerate mutase</fullName>
    </submittedName>
</protein>
<evidence type="ECO:0000313" key="1">
    <source>
        <dbReference type="EMBL" id="SDH82768.1"/>
    </source>
</evidence>
<keyword evidence="2" id="KW-1185">Reference proteome</keyword>
<gene>
    <name evidence="1" type="ORF">SAMN05421869_103351</name>
</gene>
<reference evidence="1 2" key="1">
    <citation type="submission" date="2016-10" db="EMBL/GenBank/DDBJ databases">
        <authorList>
            <person name="de Groot N.N."/>
        </authorList>
    </citation>
    <scope>NUCLEOTIDE SEQUENCE [LARGE SCALE GENOMIC DNA]</scope>
    <source>
        <strain evidence="1 2">CGMCC 4.6533</strain>
    </source>
</reference>
<dbReference type="SUPFAM" id="SSF53254">
    <property type="entry name" value="Phosphoglycerate mutase-like"/>
    <property type="match status" value="1"/>
</dbReference>
<dbReference type="GO" id="GO:0016791">
    <property type="term" value="F:phosphatase activity"/>
    <property type="evidence" value="ECO:0007669"/>
    <property type="project" value="TreeGrafter"/>
</dbReference>